<comment type="caution">
    <text evidence="2">The sequence shown here is derived from an EMBL/GenBank/DDBJ whole genome shotgun (WGS) entry which is preliminary data.</text>
</comment>
<feature type="transmembrane region" description="Helical" evidence="1">
    <location>
        <begin position="43"/>
        <end position="60"/>
    </location>
</feature>
<organism evidence="2 3">
    <name type="scientific">Sphingobacterium suaedae</name>
    <dbReference type="NCBI Taxonomy" id="1686402"/>
    <lineage>
        <taxon>Bacteria</taxon>
        <taxon>Pseudomonadati</taxon>
        <taxon>Bacteroidota</taxon>
        <taxon>Sphingobacteriia</taxon>
        <taxon>Sphingobacteriales</taxon>
        <taxon>Sphingobacteriaceae</taxon>
        <taxon>Sphingobacterium</taxon>
    </lineage>
</organism>
<evidence type="ECO:0000313" key="2">
    <source>
        <dbReference type="EMBL" id="MFD2548533.1"/>
    </source>
</evidence>
<protein>
    <recommendedName>
        <fullName evidence="4">DUF4293 family protein</fullName>
    </recommendedName>
</protein>
<keyword evidence="1" id="KW-1133">Transmembrane helix</keyword>
<feature type="transmembrane region" description="Helical" evidence="1">
    <location>
        <begin position="72"/>
        <end position="89"/>
    </location>
</feature>
<sequence>MYILRKPLCLFGIFISALAPVFSPFLRVPVKGNWNLYQTDVSLFLITYALLGLCVLGFFMRKVSLYRLFTRIYLGWCIVAFAAVFFKVNNYFGMRLLDGLMAKTIDLKWGWLILFIGALLLAISVKKLQPIVGESTEGDTQY</sequence>
<dbReference type="Proteomes" id="UP001597545">
    <property type="component" value="Unassembled WGS sequence"/>
</dbReference>
<gene>
    <name evidence="2" type="ORF">ACFSR5_12845</name>
</gene>
<reference evidence="3" key="1">
    <citation type="journal article" date="2019" name="Int. J. Syst. Evol. Microbiol.">
        <title>The Global Catalogue of Microorganisms (GCM) 10K type strain sequencing project: providing services to taxonomists for standard genome sequencing and annotation.</title>
        <authorList>
            <consortium name="The Broad Institute Genomics Platform"/>
            <consortium name="The Broad Institute Genome Sequencing Center for Infectious Disease"/>
            <person name="Wu L."/>
            <person name="Ma J."/>
        </authorList>
    </citation>
    <scope>NUCLEOTIDE SEQUENCE [LARGE SCALE GENOMIC DNA]</scope>
    <source>
        <strain evidence="3">KCTC 42662</strain>
    </source>
</reference>
<dbReference type="RefSeq" id="WP_380904399.1">
    <property type="nucleotide sequence ID" value="NZ_JBHUEG010000004.1"/>
</dbReference>
<proteinExistence type="predicted"/>
<keyword evidence="1" id="KW-0472">Membrane</keyword>
<evidence type="ECO:0000313" key="3">
    <source>
        <dbReference type="Proteomes" id="UP001597545"/>
    </source>
</evidence>
<dbReference type="EMBL" id="JBHULR010000005">
    <property type="protein sequence ID" value="MFD2548533.1"/>
    <property type="molecule type" value="Genomic_DNA"/>
</dbReference>
<accession>A0ABW5KJN3</accession>
<evidence type="ECO:0000256" key="1">
    <source>
        <dbReference type="SAM" id="Phobius"/>
    </source>
</evidence>
<name>A0ABW5KJN3_9SPHI</name>
<keyword evidence="3" id="KW-1185">Reference proteome</keyword>
<evidence type="ECO:0008006" key="4">
    <source>
        <dbReference type="Google" id="ProtNLM"/>
    </source>
</evidence>
<keyword evidence="1" id="KW-0812">Transmembrane</keyword>
<feature type="transmembrane region" description="Helical" evidence="1">
    <location>
        <begin position="109"/>
        <end position="125"/>
    </location>
</feature>